<dbReference type="KEGG" id="uli:ETAA1_60720"/>
<reference evidence="2 3" key="1">
    <citation type="submission" date="2019-02" db="EMBL/GenBank/DDBJ databases">
        <title>Deep-cultivation of Planctomycetes and their phenomic and genomic characterization uncovers novel biology.</title>
        <authorList>
            <person name="Wiegand S."/>
            <person name="Jogler M."/>
            <person name="Boedeker C."/>
            <person name="Pinto D."/>
            <person name="Vollmers J."/>
            <person name="Rivas-Marin E."/>
            <person name="Kohn T."/>
            <person name="Peeters S.H."/>
            <person name="Heuer A."/>
            <person name="Rast P."/>
            <person name="Oberbeckmann S."/>
            <person name="Bunk B."/>
            <person name="Jeske O."/>
            <person name="Meyerdierks A."/>
            <person name="Storesund J.E."/>
            <person name="Kallscheuer N."/>
            <person name="Luecker S."/>
            <person name="Lage O.M."/>
            <person name="Pohl T."/>
            <person name="Merkel B.J."/>
            <person name="Hornburger P."/>
            <person name="Mueller R.-W."/>
            <person name="Bruemmer F."/>
            <person name="Labrenz M."/>
            <person name="Spormann A.M."/>
            <person name="Op den Camp H."/>
            <person name="Overmann J."/>
            <person name="Amann R."/>
            <person name="Jetten M.S.M."/>
            <person name="Mascher T."/>
            <person name="Medema M.H."/>
            <person name="Devos D.P."/>
            <person name="Kaster A.-K."/>
            <person name="Ovreas L."/>
            <person name="Rohde M."/>
            <person name="Galperin M.Y."/>
            <person name="Jogler C."/>
        </authorList>
    </citation>
    <scope>NUCLEOTIDE SEQUENCE [LARGE SCALE GENOMIC DNA]</scope>
    <source>
        <strain evidence="2 3">ETA_A1</strain>
    </source>
</reference>
<keyword evidence="1" id="KW-0472">Membrane</keyword>
<dbReference type="Proteomes" id="UP000319576">
    <property type="component" value="Chromosome"/>
</dbReference>
<gene>
    <name evidence="2" type="ORF">ETAA1_60720</name>
</gene>
<dbReference type="OrthoDB" id="273513at2"/>
<accession>A0A517Y2R8</accession>
<feature type="transmembrane region" description="Helical" evidence="1">
    <location>
        <begin position="21"/>
        <end position="39"/>
    </location>
</feature>
<dbReference type="EMBL" id="CP036273">
    <property type="protein sequence ID" value="QDU24061.1"/>
    <property type="molecule type" value="Genomic_DNA"/>
</dbReference>
<dbReference type="RefSeq" id="WP_145244256.1">
    <property type="nucleotide sequence ID" value="NZ_CP036273.1"/>
</dbReference>
<protein>
    <submittedName>
        <fullName evidence="2">Uncharacterized protein</fullName>
    </submittedName>
</protein>
<keyword evidence="1" id="KW-0812">Transmembrane</keyword>
<sequence length="308" mass="33707">MYPTPQTREHPQQEQPMRQSRWLVGAVAVVAGFVGTGTARQDAEYDLRGPAPQKGQVVAHKSTFQIKNAAVAIKVAGMGIDAKQTLKAYEEEEIKYLAVDGRQVTKAQTRVVVEKVDTVTDVGGNEMDESKDGDLQGEIIVSERVGQAKWKHTLVDGRPTAKQKKELDKRVGPESDDDLYPAEKVKVGHEWKVKAAALQRIFGGSISDLKGELKMKFVRVEKLGDEECAVISSKGKVTGVAKEDEGDLNVEMELDGLTWRALKTGIDVKDQAKGRIRMSGTVDQDGQKLDLDLSGPITIDGTARLKTK</sequence>
<evidence type="ECO:0000313" key="3">
    <source>
        <dbReference type="Proteomes" id="UP000319576"/>
    </source>
</evidence>
<keyword evidence="1" id="KW-1133">Transmembrane helix</keyword>
<evidence type="ECO:0000313" key="2">
    <source>
        <dbReference type="EMBL" id="QDU24061.1"/>
    </source>
</evidence>
<proteinExistence type="predicted"/>
<evidence type="ECO:0000256" key="1">
    <source>
        <dbReference type="SAM" id="Phobius"/>
    </source>
</evidence>
<organism evidence="2 3">
    <name type="scientific">Urbifossiella limnaea</name>
    <dbReference type="NCBI Taxonomy" id="2528023"/>
    <lineage>
        <taxon>Bacteria</taxon>
        <taxon>Pseudomonadati</taxon>
        <taxon>Planctomycetota</taxon>
        <taxon>Planctomycetia</taxon>
        <taxon>Gemmatales</taxon>
        <taxon>Gemmataceae</taxon>
        <taxon>Urbifossiella</taxon>
    </lineage>
</organism>
<keyword evidence="3" id="KW-1185">Reference proteome</keyword>
<name>A0A517Y2R8_9BACT</name>
<dbReference type="AlphaFoldDB" id="A0A517Y2R8"/>